<evidence type="ECO:0000313" key="3">
    <source>
        <dbReference type="Proteomes" id="UP000191522"/>
    </source>
</evidence>
<feature type="signal peptide" evidence="1">
    <location>
        <begin position="1"/>
        <end position="24"/>
    </location>
</feature>
<accession>A0A1V6NZ91</accession>
<organism evidence="2 3">
    <name type="scientific">Penicillium decumbens</name>
    <dbReference type="NCBI Taxonomy" id="69771"/>
    <lineage>
        <taxon>Eukaryota</taxon>
        <taxon>Fungi</taxon>
        <taxon>Dikarya</taxon>
        <taxon>Ascomycota</taxon>
        <taxon>Pezizomycotina</taxon>
        <taxon>Eurotiomycetes</taxon>
        <taxon>Eurotiomycetidae</taxon>
        <taxon>Eurotiales</taxon>
        <taxon>Aspergillaceae</taxon>
        <taxon>Penicillium</taxon>
    </lineage>
</organism>
<dbReference type="STRING" id="69771.A0A1V6NZ91"/>
<sequence>MLFSGLLACSLTTFLFSGTTVADADHARARAQDALHVLQEWYNNSTGLWDTCGWWNGANIMTAIADLALVDRSVTDTASYVFNNTLIMAPPQNPHPGPEIKSNNARDLTVRANRAVNASEWLDSAYDDDGWWALAWIAAYDVTEDNQYLQLAEGIFHGLTKAWGTRCGGGGIPWNPTSTYVNAITNELFLSTAAHLANRVPSKRDYYVEWAQKEWNWFAAQGFIGENNTINDGLLDNCQNNGATVWSYNQGVVLGGLVELNKAAPNDTYLESANTIAKAAIETLTDSNKVLHDSCEPNNCEPDATQFKGVFMRNLEMLQRVSPHDIYKEVIISSANSIWENDRNGQGLLGVDWAGPLHNPADASTHSSAFEALVAAISV</sequence>
<keyword evidence="3" id="KW-1185">Reference proteome</keyword>
<comment type="caution">
    <text evidence="2">The sequence shown here is derived from an EMBL/GenBank/DDBJ whole genome shotgun (WGS) entry which is preliminary data.</text>
</comment>
<reference evidence="3" key="1">
    <citation type="journal article" date="2017" name="Nat. Microbiol.">
        <title>Global analysis of biosynthetic gene clusters reveals vast potential of secondary metabolite production in Penicillium species.</title>
        <authorList>
            <person name="Nielsen J.C."/>
            <person name="Grijseels S."/>
            <person name="Prigent S."/>
            <person name="Ji B."/>
            <person name="Dainat J."/>
            <person name="Nielsen K.F."/>
            <person name="Frisvad J.C."/>
            <person name="Workman M."/>
            <person name="Nielsen J."/>
        </authorList>
    </citation>
    <scope>NUCLEOTIDE SEQUENCE [LARGE SCALE GENOMIC DNA]</scope>
    <source>
        <strain evidence="3">IBT 11843</strain>
    </source>
</reference>
<dbReference type="InterPro" id="IPR053169">
    <property type="entry name" value="MUG_Protein"/>
</dbReference>
<dbReference type="EMBL" id="MDYL01000028">
    <property type="protein sequence ID" value="OQD69960.1"/>
    <property type="molecule type" value="Genomic_DNA"/>
</dbReference>
<feature type="chain" id="PRO_5012935243" description="Mannan endo-1,6-alpha-mannosidase" evidence="1">
    <location>
        <begin position="25"/>
        <end position="379"/>
    </location>
</feature>
<dbReference type="InterPro" id="IPR005198">
    <property type="entry name" value="Glyco_hydro_76"/>
</dbReference>
<dbReference type="GO" id="GO:0005975">
    <property type="term" value="P:carbohydrate metabolic process"/>
    <property type="evidence" value="ECO:0007669"/>
    <property type="project" value="InterPro"/>
</dbReference>
<dbReference type="Gene3D" id="1.50.10.20">
    <property type="match status" value="1"/>
</dbReference>
<dbReference type="Pfam" id="PF03663">
    <property type="entry name" value="Glyco_hydro_76"/>
    <property type="match status" value="1"/>
</dbReference>
<dbReference type="PANTHER" id="PTHR47791">
    <property type="entry name" value="MEIOTICALLY UP-REGULATED GENE 191 PROTEIN"/>
    <property type="match status" value="1"/>
</dbReference>
<dbReference type="AlphaFoldDB" id="A0A1V6NZ91"/>
<gene>
    <name evidence="2" type="ORF">PENDEC_c028G00821</name>
</gene>
<name>A0A1V6NZ91_PENDC</name>
<dbReference type="Proteomes" id="UP000191522">
    <property type="component" value="Unassembled WGS sequence"/>
</dbReference>
<evidence type="ECO:0008006" key="4">
    <source>
        <dbReference type="Google" id="ProtNLM"/>
    </source>
</evidence>
<evidence type="ECO:0000256" key="1">
    <source>
        <dbReference type="SAM" id="SignalP"/>
    </source>
</evidence>
<proteinExistence type="predicted"/>
<dbReference type="PANTHER" id="PTHR47791:SF1">
    <property type="entry name" value="ENDO MANNANASE, GH76 FAMILY (EUROFUNG)"/>
    <property type="match status" value="1"/>
</dbReference>
<dbReference type="OMA" id="WAQKEWD"/>
<keyword evidence="1" id="KW-0732">Signal</keyword>
<dbReference type="OrthoDB" id="9984024at2759"/>
<dbReference type="SUPFAM" id="SSF48208">
    <property type="entry name" value="Six-hairpin glycosidases"/>
    <property type="match status" value="1"/>
</dbReference>
<protein>
    <recommendedName>
        <fullName evidence="4">Mannan endo-1,6-alpha-mannosidase</fullName>
    </recommendedName>
</protein>
<dbReference type="InterPro" id="IPR008928">
    <property type="entry name" value="6-hairpin_glycosidase_sf"/>
</dbReference>
<evidence type="ECO:0000313" key="2">
    <source>
        <dbReference type="EMBL" id="OQD69960.1"/>
    </source>
</evidence>